<sequence>MSSFSESTGLGYLKQSAPEFVNYNKRQLCRIYPKGARVDSSNFLPQIFWNAGCQMVALNFQTPDISMQLNQGKFQYNGGCGYLLKPDFMRRPDRSFDPFSESPVDGVIAAHCTVKIISGHFLCDRKVGTYVEAEMYGLPTDTIRKEHRTRTVPANGLNPVYNSDPFVFRKVVLPELALLRLVVYDENGKQLGQRILPLDGLQAGYRHITLRTESNMPMVLPCLFVRIVIKTYVPDELSGLVDALADPRAYVSAQEKRTEALYNMGVEDSDIVEVTSSSLKTLSNKNMLRINGAPLDQNYESLKSTVLLKDSARLNTEATDGKQKMEAINIGDLKKDKCFQKLVRKFQKDMNELKKRHQKQRGSVQKQQMKSLILSQTDEWSSMMRRHERECHDLRRSQIKEEFECLGKLLQDAQKQQMNMLKLKLEAENKDLKQAQTKKSMEDARAIQQDKNIKTKAERDRRIKEMNEKNLKVFCEERKRLAIKAQKHEEQLMKRHGEQYEQLEKDAEKELELEEMSHRETQLASKPEFIC</sequence>
<dbReference type="PROSITE" id="PS50004">
    <property type="entry name" value="C2"/>
    <property type="match status" value="1"/>
</dbReference>
<feature type="coiled-coil region" evidence="7">
    <location>
        <begin position="486"/>
        <end position="513"/>
    </location>
</feature>
<evidence type="ECO:0000313" key="10">
    <source>
        <dbReference type="EMBL" id="CDP96105.1"/>
    </source>
</evidence>
<dbReference type="GO" id="GO:0004435">
    <property type="term" value="F:phosphatidylinositol-4,5-bisphosphate phospholipase C activity"/>
    <property type="evidence" value="ECO:0007669"/>
    <property type="project" value="UniProtKB-EC"/>
</dbReference>
<keyword evidence="2 6" id="KW-0378">Hydrolase</keyword>
<evidence type="ECO:0000256" key="1">
    <source>
        <dbReference type="ARBA" id="ARBA00012368"/>
    </source>
</evidence>
<dbReference type="SUPFAM" id="SSF69989">
    <property type="entry name" value="C-terminal domain of PLC-beta"/>
    <property type="match status" value="1"/>
</dbReference>
<dbReference type="AlphaFoldDB" id="A0A1I9FZW7"/>
<dbReference type="InterPro" id="IPR001711">
    <property type="entry name" value="PLipase_C_Pinositol-sp_Y"/>
</dbReference>
<dbReference type="SMART" id="SM00149">
    <property type="entry name" value="PLCYc"/>
    <property type="match status" value="1"/>
</dbReference>
<evidence type="ECO:0000256" key="7">
    <source>
        <dbReference type="SAM" id="Coils"/>
    </source>
</evidence>
<dbReference type="Pfam" id="PF00387">
    <property type="entry name" value="PI-PLC-Y"/>
    <property type="match status" value="1"/>
</dbReference>
<dbReference type="GO" id="GO:0048015">
    <property type="term" value="P:phosphatidylinositol-mediated signaling"/>
    <property type="evidence" value="ECO:0007669"/>
    <property type="project" value="TreeGrafter"/>
</dbReference>
<dbReference type="CDD" id="cd00275">
    <property type="entry name" value="C2_PLC_like"/>
    <property type="match status" value="1"/>
</dbReference>
<dbReference type="InterPro" id="IPR000008">
    <property type="entry name" value="C2_dom"/>
</dbReference>
<reference evidence="10" key="1">
    <citation type="journal article" date="2007" name="Science">
        <title>Draft genome of the filarial nematode parasite Brugia malayi.</title>
        <authorList>
            <person name="Ghedin E."/>
            <person name="Wang S."/>
            <person name="Spiro D."/>
            <person name="Caler E."/>
            <person name="Zhao Q."/>
            <person name="Crabtree J."/>
            <person name="Allen J.E."/>
            <person name="Delcher A.L."/>
            <person name="Guiliano D.B."/>
            <person name="Miranda-Saavedra D."/>
            <person name="Angiuoli S.V."/>
            <person name="Creasy T."/>
            <person name="Amedeo P."/>
            <person name="Haas B."/>
            <person name="El-Sayed N.M."/>
            <person name="Wortman J.R."/>
            <person name="Feldblyum T."/>
            <person name="Tallon L."/>
            <person name="Schatz M."/>
            <person name="Shumway M."/>
            <person name="Koo H."/>
            <person name="Salzberg S.L."/>
            <person name="Schobel S."/>
            <person name="Pertea M."/>
            <person name="Pop M."/>
            <person name="White O."/>
            <person name="Barton G.J."/>
            <person name="Carlow C.K."/>
            <person name="Crawford M.J."/>
            <person name="Daub J."/>
            <person name="Dimmic M.W."/>
            <person name="Estes C.F."/>
            <person name="Foster J.M."/>
            <person name="Ganatra M."/>
            <person name="Gregory W.F."/>
            <person name="Johnson N.M."/>
            <person name="Jin J."/>
            <person name="Komuniecki R."/>
            <person name="Korf I."/>
            <person name="Kumar S."/>
            <person name="Laney S."/>
            <person name="Li B.W."/>
            <person name="Li W."/>
            <person name="Lindblom T.H."/>
            <person name="Lustigman S."/>
            <person name="Ma D."/>
            <person name="Maina C.V."/>
            <person name="Martin D.M."/>
            <person name="McCarter J.P."/>
            <person name="McReynolds L."/>
            <person name="Mitreva M."/>
            <person name="Nutman T.B."/>
            <person name="Parkinson J."/>
            <person name="Peregrin-Alvarez J.M."/>
            <person name="Poole C."/>
            <person name="Ren Q."/>
            <person name="Saunders L."/>
            <person name="Sluder A.E."/>
            <person name="Smith K."/>
            <person name="Stanke M."/>
            <person name="Unnasch T.R."/>
            <person name="Ware J."/>
            <person name="Wei A.D."/>
            <person name="Weil G."/>
            <person name="Williams D.J."/>
            <person name="Zhang Y."/>
            <person name="Williams S.A."/>
            <person name="Fraser-Liggett C."/>
            <person name="Slatko B."/>
            <person name="Blaxter M.L."/>
            <person name="Scott A.L."/>
        </authorList>
    </citation>
    <scope>NUCLEOTIDE SEQUENCE</scope>
    <source>
        <strain evidence="10">FR3</strain>
    </source>
</reference>
<dbReference type="GO" id="GO:0046488">
    <property type="term" value="P:phosphatidylinositol metabolic process"/>
    <property type="evidence" value="ECO:0007669"/>
    <property type="project" value="TreeGrafter"/>
</dbReference>
<dbReference type="SUPFAM" id="SSF49562">
    <property type="entry name" value="C2 domain (Calcium/lipid-binding domain, CaLB)"/>
    <property type="match status" value="1"/>
</dbReference>
<evidence type="ECO:0000256" key="2">
    <source>
        <dbReference type="ARBA" id="ARBA00022801"/>
    </source>
</evidence>
<keyword evidence="5" id="KW-0807">Transducer</keyword>
<keyword evidence="7" id="KW-0175">Coiled coil</keyword>
<dbReference type="InterPro" id="IPR001192">
    <property type="entry name" value="PI-PLC_fam"/>
</dbReference>
<dbReference type="PANTHER" id="PTHR10336">
    <property type="entry name" value="PHOSPHOINOSITIDE-SPECIFIC PHOSPHOLIPASE C FAMILY PROTEIN"/>
    <property type="match status" value="1"/>
</dbReference>
<dbReference type="EMBL" id="LN856957">
    <property type="protein sequence ID" value="CDP96105.1"/>
    <property type="molecule type" value="Genomic_DNA"/>
</dbReference>
<accession>A0A1I9FZW7</accession>
<evidence type="ECO:0000256" key="6">
    <source>
        <dbReference type="RuleBase" id="RU361133"/>
    </source>
</evidence>
<feature type="coiled-coil region" evidence="7">
    <location>
        <begin position="396"/>
        <end position="438"/>
    </location>
</feature>
<dbReference type="PROSITE" id="PS50008">
    <property type="entry name" value="PIPLC_Y_DOMAIN"/>
    <property type="match status" value="1"/>
</dbReference>
<evidence type="ECO:0000259" key="9">
    <source>
        <dbReference type="PROSITE" id="PS50008"/>
    </source>
</evidence>
<reference evidence="10" key="2">
    <citation type="submission" date="2012-12" db="EMBL/GenBank/DDBJ databases">
        <authorList>
            <consortium name="WormBase Consortium"/>
            <person name="Ghedin E."/>
            <person name="Paulini M."/>
        </authorList>
    </citation>
    <scope>NUCLEOTIDE SEQUENCE</scope>
    <source>
        <strain evidence="10">FR3</strain>
    </source>
</reference>
<dbReference type="PANTHER" id="PTHR10336:SF36">
    <property type="entry name" value="1-PHOSPHATIDYLINOSITOL 4,5-BISPHOSPHATE PHOSPHODIESTERASE BETA-4"/>
    <property type="match status" value="1"/>
</dbReference>
<evidence type="ECO:0000256" key="4">
    <source>
        <dbReference type="ARBA" id="ARBA00023098"/>
    </source>
</evidence>
<evidence type="ECO:0000259" key="8">
    <source>
        <dbReference type="PROSITE" id="PS50004"/>
    </source>
</evidence>
<dbReference type="EC" id="3.1.4.11" evidence="1 6"/>
<name>A0A1I9FZW7_BRUMA</name>
<dbReference type="GO" id="GO:0051209">
    <property type="term" value="P:release of sequestered calcium ion into cytosol"/>
    <property type="evidence" value="ECO:0007669"/>
    <property type="project" value="TreeGrafter"/>
</dbReference>
<gene>
    <name evidence="10" type="primary">Bma-egl-8</name>
    <name evidence="10" type="ORF">BM_Bm1768</name>
</gene>
<dbReference type="Gene3D" id="2.60.40.150">
    <property type="entry name" value="C2 domain"/>
    <property type="match status" value="1"/>
</dbReference>
<organism evidence="10">
    <name type="scientific">Brugia malayi</name>
    <name type="common">Filarial nematode worm</name>
    <dbReference type="NCBI Taxonomy" id="6279"/>
    <lineage>
        <taxon>Eukaryota</taxon>
        <taxon>Metazoa</taxon>
        <taxon>Ecdysozoa</taxon>
        <taxon>Nematoda</taxon>
        <taxon>Chromadorea</taxon>
        <taxon>Rhabditida</taxon>
        <taxon>Spirurina</taxon>
        <taxon>Spiruromorpha</taxon>
        <taxon>Filarioidea</taxon>
        <taxon>Onchocercidae</taxon>
        <taxon>Brugia</taxon>
    </lineage>
</organism>
<feature type="domain" description="PI-PLC Y-box" evidence="9">
    <location>
        <begin position="1"/>
        <end position="90"/>
    </location>
</feature>
<dbReference type="InterPro" id="IPR035892">
    <property type="entry name" value="C2_domain_sf"/>
</dbReference>
<dbReference type="Gene3D" id="1.20.1230.10">
    <property type="entry name" value="Phospholipase C beta, distal C-terminal domain"/>
    <property type="match status" value="1"/>
</dbReference>
<evidence type="ECO:0000256" key="5">
    <source>
        <dbReference type="ARBA" id="ARBA00023224"/>
    </source>
</evidence>
<proteinExistence type="predicted"/>
<dbReference type="SUPFAM" id="SSF51695">
    <property type="entry name" value="PLC-like phosphodiesterases"/>
    <property type="match status" value="1"/>
</dbReference>
<keyword evidence="4 6" id="KW-0443">Lipid metabolism</keyword>
<dbReference type="InterPro" id="IPR017946">
    <property type="entry name" value="PLC-like_Pdiesterase_TIM-brl"/>
</dbReference>
<dbReference type="FunFam" id="2.60.40.150:FF:000008">
    <property type="entry name" value="1-phosphatidylinositol 4,5-bisphosphate phosphodiesterase"/>
    <property type="match status" value="1"/>
</dbReference>
<comment type="catalytic activity">
    <reaction evidence="6">
        <text>a 1,2-diacyl-sn-glycero-3-phospho-(1D-myo-inositol-4,5-bisphosphate) + H2O = 1D-myo-inositol 1,4,5-trisphosphate + a 1,2-diacyl-sn-glycerol + H(+)</text>
        <dbReference type="Rhea" id="RHEA:33179"/>
        <dbReference type="ChEBI" id="CHEBI:15377"/>
        <dbReference type="ChEBI" id="CHEBI:15378"/>
        <dbReference type="ChEBI" id="CHEBI:17815"/>
        <dbReference type="ChEBI" id="CHEBI:58456"/>
        <dbReference type="ChEBI" id="CHEBI:203600"/>
        <dbReference type="EC" id="3.1.4.11"/>
    </reaction>
</comment>
<dbReference type="Gene3D" id="3.20.20.190">
    <property type="entry name" value="Phosphatidylinositol (PI) phosphodiesterase"/>
    <property type="match status" value="1"/>
</dbReference>
<dbReference type="InterPro" id="IPR042531">
    <property type="entry name" value="PLC-beta_C_sf"/>
</dbReference>
<protein>
    <recommendedName>
        <fullName evidence="1 6">Phosphoinositide phospholipase C</fullName>
        <ecNumber evidence="1 6">3.1.4.11</ecNumber>
    </recommendedName>
</protein>
<dbReference type="GO" id="GO:0016042">
    <property type="term" value="P:lipid catabolic process"/>
    <property type="evidence" value="ECO:0007669"/>
    <property type="project" value="UniProtKB-KW"/>
</dbReference>
<dbReference type="SMART" id="SM00239">
    <property type="entry name" value="C2"/>
    <property type="match status" value="1"/>
</dbReference>
<feature type="domain" description="C2" evidence="8">
    <location>
        <begin position="93"/>
        <end position="218"/>
    </location>
</feature>
<keyword evidence="3 6" id="KW-0442">Lipid degradation</keyword>
<dbReference type="PRINTS" id="PR00390">
    <property type="entry name" value="PHPHLIPASEC"/>
</dbReference>
<evidence type="ECO:0000256" key="3">
    <source>
        <dbReference type="ARBA" id="ARBA00022963"/>
    </source>
</evidence>